<dbReference type="Gene3D" id="1.25.40.10">
    <property type="entry name" value="Tetratricopeptide repeat domain"/>
    <property type="match status" value="2"/>
</dbReference>
<dbReference type="EMBL" id="PYOC01000001">
    <property type="protein sequence ID" value="PSV49627.1"/>
    <property type="molecule type" value="Genomic_DNA"/>
</dbReference>
<feature type="signal peptide" evidence="1">
    <location>
        <begin position="1"/>
        <end position="21"/>
    </location>
</feature>
<evidence type="ECO:0000259" key="2">
    <source>
        <dbReference type="Pfam" id="PF21197"/>
    </source>
</evidence>
<sequence length="803" mass="91515">MKTAAFVVYTLALLLSSAVSAKSSIDEKREGFVVQAKNGNISSAARGLTTLYDQTKDPLVLNDLIAILSWQENSKAIVDACQSCQPRGLSPESVEIVAKAFRNEGYYQTSAKYYRYLTQRSPNNRDAWLGLALSSAEANDLASAKEGLREYRQRFPLDAHFYQNWIYVSQALDDHVGEMFAWQSWLTAEPNNKTAGVGLYTSAVQLGASPAVKELLTQHPEWFTSADNLWFDYYEASTLLRDGIKAKSAPTITRSSVLLQQVIDKAPKDHPLYKSASLDYFYALVTLKDYKTASPLAEQLEKEQPLPRYAQEALGDYYLGTMQPSKAESIFSAIHQEEPKNLPVTIKLYYAYMDTEQYDKAKALIDSEKPNIPKNRWDFTGSTQKVNDEYQTLMQLEALHYAWRGDFPQATETIDKLLSNAPGNPYLLAIKGDIERWKGNTFASERYFEQASQLLSPQDRGITDRGKLMAKLERKDWRGLQKNLDNLNNLYPASDQYIINNDVKKAAAPTWTGEYRRGETDSNGNVLVQASKDWTYDTHLYTGRVLDGYNFFFRDQMSFGEFEENNLYARYSGIGAEIPLSPVTLFVETGIGGHLNDKAYFWTTADYLINDQWFISGSYKYNSDNTPLRALFDGANMDDFDTYLIYRVKSEINLGLSGKYSDFTDGNERFTYLTWIEGLLYRTNSYTVRGSASYGASFNEEIETASYFNPKSDHSGSLILTQDYHYRINDSWGFDQNLKTGIGSYWQEDFGSDYNWDVSYAQKWIWQKQVDFSYGIGRSKGVYDGEGEYSTYLFANFNVRFPQ</sequence>
<dbReference type="InterPro" id="IPR049003">
    <property type="entry name" value="PgaA_barrel"/>
</dbReference>
<keyword evidence="4" id="KW-1185">Reference proteome</keyword>
<gene>
    <name evidence="3" type="primary">pgaA</name>
    <name evidence="3" type="ORF">C9J47_03405</name>
</gene>
<dbReference type="SUPFAM" id="SSF48452">
    <property type="entry name" value="TPR-like"/>
    <property type="match status" value="2"/>
</dbReference>
<name>A0A2T3LE23_9GAMM</name>
<dbReference type="GO" id="GO:1901515">
    <property type="term" value="F:poly-beta-1,6-N-acetyl-D-glucosamine transmembrane transporter activity"/>
    <property type="evidence" value="ECO:0007669"/>
    <property type="project" value="InterPro"/>
</dbReference>
<accession>A0A2T3LE23</accession>
<dbReference type="NCBIfam" id="TIGR03939">
    <property type="entry name" value="PGA_TPR_OMP"/>
    <property type="match status" value="1"/>
</dbReference>
<comment type="caution">
    <text evidence="3">The sequence shown here is derived from an EMBL/GenBank/DDBJ whole genome shotgun (WGS) entry which is preliminary data.</text>
</comment>
<evidence type="ECO:0000256" key="1">
    <source>
        <dbReference type="SAM" id="SignalP"/>
    </source>
</evidence>
<reference evidence="3 4" key="1">
    <citation type="submission" date="2018-03" db="EMBL/GenBank/DDBJ databases">
        <title>Whole genome sequencing of Histamine producing bacteria.</title>
        <authorList>
            <person name="Butler K."/>
        </authorList>
    </citation>
    <scope>NUCLEOTIDE SEQUENCE [LARGE SCALE GENOMIC DNA]</scope>
    <source>
        <strain evidence="3 4">ATCC 19614</strain>
    </source>
</reference>
<dbReference type="InterPro" id="IPR011990">
    <property type="entry name" value="TPR-like_helical_dom_sf"/>
</dbReference>
<dbReference type="RefSeq" id="WP_107252251.1">
    <property type="nucleotide sequence ID" value="NZ_PYOC01000001.1"/>
</dbReference>
<protein>
    <submittedName>
        <fullName evidence="3">Poly-beta-1,6 N-acetyl-D-glucosamine export porin PgaA</fullName>
    </submittedName>
</protein>
<organism evidence="3 4">
    <name type="scientific">Photobacterium indicum</name>
    <dbReference type="NCBI Taxonomy" id="81447"/>
    <lineage>
        <taxon>Bacteria</taxon>
        <taxon>Pseudomonadati</taxon>
        <taxon>Pseudomonadota</taxon>
        <taxon>Gammaproteobacteria</taxon>
        <taxon>Vibrionales</taxon>
        <taxon>Vibrionaceae</taxon>
        <taxon>Photobacterium</taxon>
    </lineage>
</organism>
<keyword evidence="1" id="KW-0732">Signal</keyword>
<evidence type="ECO:0000313" key="4">
    <source>
        <dbReference type="Proteomes" id="UP000241803"/>
    </source>
</evidence>
<dbReference type="Proteomes" id="UP000241803">
    <property type="component" value="Unassembled WGS sequence"/>
</dbReference>
<evidence type="ECO:0000313" key="3">
    <source>
        <dbReference type="EMBL" id="PSV49627.1"/>
    </source>
</evidence>
<feature type="chain" id="PRO_5015517358" evidence="1">
    <location>
        <begin position="22"/>
        <end position="803"/>
    </location>
</feature>
<proteinExistence type="predicted"/>
<dbReference type="Pfam" id="PF21197">
    <property type="entry name" value="PgaA_barrel"/>
    <property type="match status" value="1"/>
</dbReference>
<feature type="domain" description="PgaA membrane beta barrel" evidence="2">
    <location>
        <begin position="525"/>
        <end position="801"/>
    </location>
</feature>
<dbReference type="InterPro" id="IPR023870">
    <property type="entry name" value="PGA_export_porin_PgaA"/>
</dbReference>
<dbReference type="AlphaFoldDB" id="A0A2T3LE23"/>